<dbReference type="STRING" id="185761.SAMN05660282_01898"/>
<dbReference type="SUPFAM" id="SSF52402">
    <property type="entry name" value="Adenine nucleotide alpha hydrolases-like"/>
    <property type="match status" value="2"/>
</dbReference>
<evidence type="ECO:0000313" key="4">
    <source>
        <dbReference type="EMBL" id="SFG77176.1"/>
    </source>
</evidence>
<evidence type="ECO:0000256" key="1">
    <source>
        <dbReference type="ARBA" id="ARBA00008791"/>
    </source>
</evidence>
<comment type="similarity">
    <text evidence="1">Belongs to the universal stress protein A family.</text>
</comment>
<dbReference type="Pfam" id="PF00582">
    <property type="entry name" value="Usp"/>
    <property type="match status" value="2"/>
</dbReference>
<dbReference type="Gene3D" id="3.40.50.12370">
    <property type="match status" value="1"/>
</dbReference>
<dbReference type="CDD" id="cd00293">
    <property type="entry name" value="USP-like"/>
    <property type="match status" value="1"/>
</dbReference>
<evidence type="ECO:0000313" key="5">
    <source>
        <dbReference type="Proteomes" id="UP000199065"/>
    </source>
</evidence>
<protein>
    <submittedName>
        <fullName evidence="4">Nucleotide-binding universal stress protein, UspA family</fullName>
    </submittedName>
</protein>
<feature type="compositionally biased region" description="Low complexity" evidence="2">
    <location>
        <begin position="1"/>
        <end position="16"/>
    </location>
</feature>
<dbReference type="PANTHER" id="PTHR46268:SF6">
    <property type="entry name" value="UNIVERSAL STRESS PROTEIN UP12"/>
    <property type="match status" value="1"/>
</dbReference>
<gene>
    <name evidence="4" type="ORF">SAMN05660282_01898</name>
</gene>
<feature type="domain" description="UspA" evidence="3">
    <location>
        <begin position="31"/>
        <end position="175"/>
    </location>
</feature>
<organism evidence="4 5">
    <name type="scientific">Corynebacterium spheniscorum</name>
    <dbReference type="NCBI Taxonomy" id="185761"/>
    <lineage>
        <taxon>Bacteria</taxon>
        <taxon>Bacillati</taxon>
        <taxon>Actinomycetota</taxon>
        <taxon>Actinomycetes</taxon>
        <taxon>Mycobacteriales</taxon>
        <taxon>Corynebacteriaceae</taxon>
        <taxon>Corynebacterium</taxon>
    </lineage>
</organism>
<dbReference type="EMBL" id="FOPJ01000014">
    <property type="protein sequence ID" value="SFG77176.1"/>
    <property type="molecule type" value="Genomic_DNA"/>
</dbReference>
<dbReference type="PANTHER" id="PTHR46268">
    <property type="entry name" value="STRESS RESPONSE PROTEIN NHAX"/>
    <property type="match status" value="1"/>
</dbReference>
<evidence type="ECO:0000256" key="2">
    <source>
        <dbReference type="SAM" id="MobiDB-lite"/>
    </source>
</evidence>
<dbReference type="OrthoDB" id="5242641at2"/>
<keyword evidence="5" id="KW-1185">Reference proteome</keyword>
<evidence type="ECO:0000259" key="3">
    <source>
        <dbReference type="Pfam" id="PF00582"/>
    </source>
</evidence>
<sequence length="335" mass="36422">MSEEALAATPEPTASAKSSNTRLIAPQECIRVLVALRPGDDGAEPCEFAAWIARTSKMRVRVRAVTTFVRPWPAVSLAKLGGKYRKWVKKEAHTSRATVKKALHNAGIPKEQWDEEFSVFRDGPSESLLLTEEANAFHADLIILGSDAAAAKGRFLVSSTADAMLHSSPQPLGLVPRAVKLSKRGVTRVNFAFLETFEIDEPSLLLAAAWADLWEVPLRLLAFSPEGLVDSPRTDTLDLAAELGDPWREHSLAMLDRGGDIVGQHFPKLTVNTDIGTGTGWSGAVDSLKWKKGDLLYLASHPMGPLERVFIGSTATEFLRHVSVPVVVHPTAHNA</sequence>
<dbReference type="InterPro" id="IPR006016">
    <property type="entry name" value="UspA"/>
</dbReference>
<accession>A0A1I2UQM8</accession>
<dbReference type="Proteomes" id="UP000199065">
    <property type="component" value="Unassembled WGS sequence"/>
</dbReference>
<feature type="domain" description="UspA" evidence="3">
    <location>
        <begin position="235"/>
        <end position="328"/>
    </location>
</feature>
<name>A0A1I2UQM8_9CORY</name>
<reference evidence="4 5" key="1">
    <citation type="submission" date="2016-10" db="EMBL/GenBank/DDBJ databases">
        <authorList>
            <person name="de Groot N.N."/>
        </authorList>
    </citation>
    <scope>NUCLEOTIDE SEQUENCE [LARGE SCALE GENOMIC DNA]</scope>
    <source>
        <strain>J11</strain>
        <strain evidence="5">PG 39</strain>
    </source>
</reference>
<feature type="region of interest" description="Disordered" evidence="2">
    <location>
        <begin position="1"/>
        <end position="20"/>
    </location>
</feature>
<dbReference type="AlphaFoldDB" id="A0A1I2UQM8"/>
<proteinExistence type="inferred from homology"/>